<accession>A0A2N5TM70</accession>
<dbReference type="Proteomes" id="UP000235392">
    <property type="component" value="Unassembled WGS sequence"/>
</dbReference>
<reference evidence="1 2" key="1">
    <citation type="submission" date="2017-11" db="EMBL/GenBank/DDBJ databases">
        <title>De novo assembly and phasing of dikaryotic genomes from two isolates of Puccinia coronata f. sp. avenae, the causal agent of oat crown rust.</title>
        <authorList>
            <person name="Miller M.E."/>
            <person name="Zhang Y."/>
            <person name="Omidvar V."/>
            <person name="Sperschneider J."/>
            <person name="Schwessinger B."/>
            <person name="Raley C."/>
            <person name="Palmer J.M."/>
            <person name="Garnica D."/>
            <person name="Upadhyaya N."/>
            <person name="Rathjen J."/>
            <person name="Taylor J.M."/>
            <person name="Park R.F."/>
            <person name="Dodds P.N."/>
            <person name="Hirsch C.D."/>
            <person name="Kianian S.F."/>
            <person name="Figueroa M."/>
        </authorList>
    </citation>
    <scope>NUCLEOTIDE SEQUENCE [LARGE SCALE GENOMIC DNA]</scope>
    <source>
        <strain evidence="1">12SD80</strain>
    </source>
</reference>
<proteinExistence type="predicted"/>
<protein>
    <submittedName>
        <fullName evidence="1">Uncharacterized protein</fullName>
    </submittedName>
</protein>
<evidence type="ECO:0000313" key="1">
    <source>
        <dbReference type="EMBL" id="PLW26587.1"/>
    </source>
</evidence>
<name>A0A2N5TM70_9BASI</name>
<gene>
    <name evidence="1" type="ORF">PCASD_20889</name>
</gene>
<evidence type="ECO:0000313" key="2">
    <source>
        <dbReference type="Proteomes" id="UP000235392"/>
    </source>
</evidence>
<organism evidence="1 2">
    <name type="scientific">Puccinia coronata f. sp. avenae</name>
    <dbReference type="NCBI Taxonomy" id="200324"/>
    <lineage>
        <taxon>Eukaryota</taxon>
        <taxon>Fungi</taxon>
        <taxon>Dikarya</taxon>
        <taxon>Basidiomycota</taxon>
        <taxon>Pucciniomycotina</taxon>
        <taxon>Pucciniomycetes</taxon>
        <taxon>Pucciniales</taxon>
        <taxon>Pucciniaceae</taxon>
        <taxon>Puccinia</taxon>
    </lineage>
</organism>
<dbReference type="EMBL" id="PGCI01000454">
    <property type="protein sequence ID" value="PLW26587.1"/>
    <property type="molecule type" value="Genomic_DNA"/>
</dbReference>
<sequence>MAASKFILDAATGVKLGRRATDINSDAAIQASLNHCPIQTRWLNTRATEFESDNDSLGGGHPSLNRVAASDVNSDVAIRARFSGCVGNEFWV</sequence>
<dbReference type="AlphaFoldDB" id="A0A2N5TM70"/>
<comment type="caution">
    <text evidence="1">The sequence shown here is derived from an EMBL/GenBank/DDBJ whole genome shotgun (WGS) entry which is preliminary data.</text>
</comment>